<reference evidence="2 3" key="1">
    <citation type="submission" date="2017-11" db="EMBL/GenBank/DDBJ databases">
        <title>Taxonomic description and genome sequences of Spirosoma HA7 sp. nov., isolated from pollen microhabitat of Corylus avellana.</title>
        <authorList>
            <person name="Ambika Manirajan B."/>
            <person name="Suarez C."/>
            <person name="Ratering S."/>
            <person name="Geissler-Plaum R."/>
            <person name="Cardinale M."/>
            <person name="Sylvia S."/>
        </authorList>
    </citation>
    <scope>NUCLEOTIDE SEQUENCE [LARGE SCALE GENOMIC DNA]</scope>
    <source>
        <strain evidence="2 3">HA7</strain>
    </source>
</reference>
<accession>A0A2K8Z8G9</accession>
<dbReference type="Pfam" id="PF13358">
    <property type="entry name" value="DDE_3"/>
    <property type="match status" value="1"/>
</dbReference>
<sequence length="99" mass="12028">MVIVLDNGPIHRCQAVYDQQANWEEQDMYLFFLPTYSPHLNPIEILWRFLKYRWLQKLHYSSWSRLKKAVFAIIRLFGQEYRICFDGLVNRNKVKFNSA</sequence>
<dbReference type="InterPro" id="IPR036397">
    <property type="entry name" value="RNaseH_sf"/>
</dbReference>
<protein>
    <recommendedName>
        <fullName evidence="1">Tc1-like transposase DDE domain-containing protein</fullName>
    </recommendedName>
</protein>
<gene>
    <name evidence="2" type="ORF">CWM47_32625</name>
</gene>
<dbReference type="GO" id="GO:0003676">
    <property type="term" value="F:nucleic acid binding"/>
    <property type="evidence" value="ECO:0007669"/>
    <property type="project" value="InterPro"/>
</dbReference>
<evidence type="ECO:0000313" key="2">
    <source>
        <dbReference type="EMBL" id="AUD06173.1"/>
    </source>
</evidence>
<proteinExistence type="predicted"/>
<dbReference type="Gene3D" id="3.30.420.10">
    <property type="entry name" value="Ribonuclease H-like superfamily/Ribonuclease H"/>
    <property type="match status" value="1"/>
</dbReference>
<keyword evidence="3" id="KW-1185">Reference proteome</keyword>
<name>A0A2K8Z8G9_9BACT</name>
<dbReference type="AlphaFoldDB" id="A0A2K8Z8G9"/>
<evidence type="ECO:0000259" key="1">
    <source>
        <dbReference type="Pfam" id="PF13358"/>
    </source>
</evidence>
<feature type="domain" description="Tc1-like transposase DDE" evidence="1">
    <location>
        <begin position="1"/>
        <end position="66"/>
    </location>
</feature>
<organism evidence="2 3">
    <name type="scientific">Spirosoma pollinicola</name>
    <dbReference type="NCBI Taxonomy" id="2057025"/>
    <lineage>
        <taxon>Bacteria</taxon>
        <taxon>Pseudomonadati</taxon>
        <taxon>Bacteroidota</taxon>
        <taxon>Cytophagia</taxon>
        <taxon>Cytophagales</taxon>
        <taxon>Cytophagaceae</taxon>
        <taxon>Spirosoma</taxon>
    </lineage>
</organism>
<dbReference type="EMBL" id="CP025096">
    <property type="protein sequence ID" value="AUD06173.1"/>
    <property type="molecule type" value="Genomic_DNA"/>
</dbReference>
<dbReference type="InterPro" id="IPR038717">
    <property type="entry name" value="Tc1-like_DDE_dom"/>
</dbReference>
<evidence type="ECO:0000313" key="3">
    <source>
        <dbReference type="Proteomes" id="UP000232883"/>
    </source>
</evidence>
<dbReference type="RefSeq" id="WP_100992723.1">
    <property type="nucleotide sequence ID" value="NZ_CP025096.1"/>
</dbReference>
<dbReference type="KEGG" id="spir:CWM47_32625"/>
<dbReference type="Proteomes" id="UP000232883">
    <property type="component" value="Chromosome"/>
</dbReference>